<dbReference type="OrthoDB" id="535864at2759"/>
<name>A0A250XGK1_9CHLO</name>
<dbReference type="EMBL" id="BEGY01000076">
    <property type="protein sequence ID" value="GAX82183.1"/>
    <property type="molecule type" value="Genomic_DNA"/>
</dbReference>
<evidence type="ECO:0000313" key="2">
    <source>
        <dbReference type="Proteomes" id="UP000232323"/>
    </source>
</evidence>
<dbReference type="AlphaFoldDB" id="A0A250XGK1"/>
<accession>A0A250XGK1</accession>
<keyword evidence="2" id="KW-1185">Reference proteome</keyword>
<protein>
    <submittedName>
        <fullName evidence="1">Uncharacterized protein</fullName>
    </submittedName>
</protein>
<evidence type="ECO:0000313" key="1">
    <source>
        <dbReference type="EMBL" id="GAX82183.1"/>
    </source>
</evidence>
<organism evidence="1 2">
    <name type="scientific">Chlamydomonas eustigma</name>
    <dbReference type="NCBI Taxonomy" id="1157962"/>
    <lineage>
        <taxon>Eukaryota</taxon>
        <taxon>Viridiplantae</taxon>
        <taxon>Chlorophyta</taxon>
        <taxon>core chlorophytes</taxon>
        <taxon>Chlorophyceae</taxon>
        <taxon>CS clade</taxon>
        <taxon>Chlamydomonadales</taxon>
        <taxon>Chlamydomonadaceae</taxon>
        <taxon>Chlamydomonas</taxon>
    </lineage>
</organism>
<comment type="caution">
    <text evidence="1">The sequence shown here is derived from an EMBL/GenBank/DDBJ whole genome shotgun (WGS) entry which is preliminary data.</text>
</comment>
<sequence length="190" mass="19745">MAVSMKSRCISARSSARVSSMRSVRVEAVHGTVEKAQLAAVSFAAAILLSAPSADAGVIMAQPELKKAFQGESPAPAKAVELVIPKGPGSVPSKSAPQVKEEKKSEPIEFPSLGLDARSVGLPASIGFVAGLAFLASKLDEEFEDFMSATLIKDSNLGQSGLGYEEVIKGTYGGIYGTPTMGTKKVSKKK</sequence>
<reference evidence="1 2" key="1">
    <citation type="submission" date="2017-08" db="EMBL/GenBank/DDBJ databases">
        <title>Acidophilic green algal genome provides insights into adaptation to an acidic environment.</title>
        <authorList>
            <person name="Hirooka S."/>
            <person name="Hirose Y."/>
            <person name="Kanesaki Y."/>
            <person name="Higuchi S."/>
            <person name="Fujiwara T."/>
            <person name="Onuma R."/>
            <person name="Era A."/>
            <person name="Ohbayashi R."/>
            <person name="Uzuka A."/>
            <person name="Nozaki H."/>
            <person name="Yoshikawa H."/>
            <person name="Miyagishima S.Y."/>
        </authorList>
    </citation>
    <scope>NUCLEOTIDE SEQUENCE [LARGE SCALE GENOMIC DNA]</scope>
    <source>
        <strain evidence="1 2">NIES-2499</strain>
    </source>
</reference>
<dbReference type="CDD" id="cd22950">
    <property type="entry name" value="petO"/>
    <property type="match status" value="1"/>
</dbReference>
<gene>
    <name evidence="1" type="ORF">CEUSTIGMA_g9611.t1</name>
</gene>
<proteinExistence type="predicted"/>
<dbReference type="Proteomes" id="UP000232323">
    <property type="component" value="Unassembled WGS sequence"/>
</dbReference>